<dbReference type="Proteomes" id="UP001497382">
    <property type="component" value="Unassembled WGS sequence"/>
</dbReference>
<dbReference type="Pfam" id="PF00391">
    <property type="entry name" value="PEP-utilizers"/>
    <property type="match status" value="2"/>
</dbReference>
<feature type="domain" description="PEP-utilising enzyme mobile" evidence="2">
    <location>
        <begin position="2475"/>
        <end position="2545"/>
    </location>
</feature>
<feature type="domain" description="Pyruvate phosphate dikinase AMP/ATP-binding" evidence="3">
    <location>
        <begin position="386"/>
        <end position="698"/>
    </location>
</feature>
<comment type="similarity">
    <text evidence="1">Belongs to the PEP-utilizing enzyme family.</text>
</comment>
<feature type="domain" description="PEP-utilising enzyme mobile" evidence="2">
    <location>
        <begin position="1191"/>
        <end position="1240"/>
    </location>
</feature>
<comment type="caution">
    <text evidence="4">The sequence shown here is derived from an EMBL/GenBank/DDBJ whole genome shotgun (WGS) entry which is preliminary data.</text>
</comment>
<sequence>MCTDPNLHNQCFTCRNNTADEVFFYGVNSKSEYLILRIARDINQEAKAWIYLKLSNGKIYQLQETSGFQQSSNDKRTFSCGGLQIHYLSPMRRWRIFFNGLLNETSEDGESSEKKVHVKFALLWRASSDPFDFKTHISSKAVATSLAEAKWNQYTPPVEKLFSGLDLYIQCGIIMGKVSIDGSEEETDLYLFGERKRFMGNISSLKGGESLHIFGYVPKNGRFVHFIQVSVANVVEKLNFGFTTVLTGGLRPIQAKNCSLEVLFNEERAKKDIEANFHSGKKLFRLKGALSGRQNNILINEDWNASVGIDCFNFELKSMPTKEIKSLKRKEFDSLTGGEMGKGFLINTKIINSCRRAILERPSDIIQPVTSLVVHFSEKICQNPEITGGKGSSLGKLTELSKEFQSFVVPNGIVVTTNAYELFVTEDIKKEVKKLENVLYREKLDETKAACQRLMEEVIKTSIPDPIRQAVVMNLQNAFPGRKHDHMFAVRSSATGEDTEQMSAAGQMETYLGVAGISEIMAAIKKCWASQFSYIAVQYKKQNGQFINTPMAVVVQEMIPCDIAGVLFTCDPLTGNPTTMSVTANYGLGESVVSGSEEPDTIEIEKLNENNLTIKDKIIGAKSHRIVLKDDGGTRVENVSENEKQSCCLSDNMALRLGHTAIKIEKSYRSYRDIEWGFWNNNLYIFQSRPVTSGAGETDFEIDHEFDAPLRCEGDYYAMCNVGEVMPGSTTPLGLDVIIKFFKTVFQSRRFITWHRGDHPSYYPRGIVSMYRHVMFFCVDLFQHANEDSSQAQASGVGLFGRVVDDKELFEMARERHGDEPVKLITKTMYLKLLYKMLFGAKLRLKRAIKHYEGYTVPSIKYKNSQELFSHLLCCCTDLTTAMGSHMVCSEVSSFLNMIIFIILQKAIGEINADVYTDFCQLLTTSSEVESADVPAAMEKLAFFIFKEKKPEDFKGMKTEEALRWLETSPTTAGEKYRDFLAKHGHRCLREFDIYSRTWREDPQTLIKLLQNLVGSITKEKSEKKNEGFDKLMTGLKAPLTRNHKLLLRFLLPWSRKAVQNREGSKSLLIRAINEWRKGYRKLAKLMVLEGRIPDEDTLFFMNLEEIKELLETRSPRIISKANYRRRRQPIIDRYIFPEIIKGFPMPINEENKISANTDNNFSMKGLPVSRGVAAGFVRVALDLEEASLLQPGEILVTYSTDIGWSPYFPILGGVVTELGGLISHGAVVSREYGLPCIADFVHWCKWIISYIYVSAFRRSLKPRFDSFDVDTEGDPYKTDFLPFPEEKSLESPLPESQLIDTADEVFFYGVNSKSEYLITKIARGTNQEAQAWIYLKLGNGKIYQLQEISSFQRSSSDKRTFSCGGLQIHYLSPMRRWRIFFNGLLNEISEDGETSEKRVHVKFALLWRASTDPFDFRTHVSSKAMATSFAKVKWNQYTPPVEKLFSALDLYTQCGTIMGTVSIDGHEDEVDLYLFGERMRFMGHIPALEGTDFSHVLGHITKNGRFVHFIQLSMPNVVEKLMFGFATALTGVLRPIQAKDCSLEMLMNEERTKKDIKAKFHSGNKLFRLKGAISGRQNNILITEGWNSRLTIDCLNFELNYLLDGCKKPLTGKEFDSLTLGQTEKGFLINGKIINSSRRALSEKPLYITQSVAPLVVHFSEKICQNPDITGGKGSSLGKLTELSKELHSFVVPNGIVISTRAYEIFITDDILKGIKQLENALYRDKLDDTKAACQKLMEEVTKTSIPDSIQEAVIINLRKAFPDRTPDHKFAVRSSSTGEDTEQMSAAGQMETYLGVAGNNEIMTSIKKCWASQFSYIAVQYKRQNGQMINNPMAVVVQEMVSCDIAGVLFTCDPLTGNPTTMTITANYGLGESVVSGSEEPDTIEIERLDEDHLTIKKKIIGSKNRRIVLKDDGGTNVEDVAENEKQACCLSDNMAQQLGQIALKIEKSYRSYRDIEWGFWSNNLYIFQSRPVTSGTGETDFEIDHEFDAPLRCEGDYFAMCNVGEVMPGSTSPLGLDVILKYFKIVFQSRNNTSLPRENLPKYYPTFIVSMVRHVMFCCVDLFQQAKKSTSQAQASAVGLFGRIVNDEELFNMAIERHSDEPLKIVSKTMYLKLMYRIFYGAKMELNRAIKHYKGYTVPFIKYKNSQELFDHLLSCCSDLSPAMKSHMVCSRCSSVLNMIIFKILHQTVGEINADVYSDFSQLLTTSTEVESADVPAIMEKLAFFIFKEKKPEEFKSMKTEEALRWLETTPTTAGEKYRDFLTKHGHRCLREYDIYSLTWRQDPQTLVKLLQNLVGSVTKEKSEKKEETFETLISRLKTPLSNKTKLLLRMLLPLSRKAVLNREWSKSVLMRAVNEWRKGYRKLAKLMVLEGRIPDEDILFFMNLEEVKELLETRSPRIISKANHRRRRQPVIDKYIFPEIIKGFPIPINTAKKSVVNTDDSFSMKGLPVSRGVVTGLVRVALDLEEASLLQPGEILVTYSTDIGWSPYFPILGGVVTELGGLISHGAVVSREYGLPCIAGVHGATQQFKTGDYVLLDGNNGILQKLPNPEDS</sequence>
<dbReference type="PANTHER" id="PTHR43615">
    <property type="entry name" value="PHOSPHOENOLPYRUVATE SYNTHASE-RELATED"/>
    <property type="match status" value="1"/>
</dbReference>
<organism evidence="4 5">
    <name type="scientific">Larinioides sclopetarius</name>
    <dbReference type="NCBI Taxonomy" id="280406"/>
    <lineage>
        <taxon>Eukaryota</taxon>
        <taxon>Metazoa</taxon>
        <taxon>Ecdysozoa</taxon>
        <taxon>Arthropoda</taxon>
        <taxon>Chelicerata</taxon>
        <taxon>Arachnida</taxon>
        <taxon>Araneae</taxon>
        <taxon>Araneomorphae</taxon>
        <taxon>Entelegynae</taxon>
        <taxon>Araneoidea</taxon>
        <taxon>Araneidae</taxon>
        <taxon>Larinioides</taxon>
    </lineage>
</organism>
<evidence type="ECO:0000313" key="5">
    <source>
        <dbReference type="Proteomes" id="UP001497382"/>
    </source>
</evidence>
<dbReference type="GO" id="GO:0016301">
    <property type="term" value="F:kinase activity"/>
    <property type="evidence" value="ECO:0007669"/>
    <property type="project" value="InterPro"/>
</dbReference>
<evidence type="ECO:0000259" key="2">
    <source>
        <dbReference type="Pfam" id="PF00391"/>
    </source>
</evidence>
<reference evidence="4 5" key="1">
    <citation type="submission" date="2024-04" db="EMBL/GenBank/DDBJ databases">
        <authorList>
            <person name="Rising A."/>
            <person name="Reimegard J."/>
            <person name="Sonavane S."/>
            <person name="Akerstrom W."/>
            <person name="Nylinder S."/>
            <person name="Hedman E."/>
            <person name="Kallberg Y."/>
        </authorList>
    </citation>
    <scope>NUCLEOTIDE SEQUENCE [LARGE SCALE GENOMIC DNA]</scope>
</reference>
<dbReference type="Gene3D" id="3.30.1490.20">
    <property type="entry name" value="ATP-grasp fold, A domain"/>
    <property type="match status" value="2"/>
</dbReference>
<protein>
    <recommendedName>
        <fullName evidence="6">Phosphoenolpyruvate synthase</fullName>
    </recommendedName>
</protein>
<dbReference type="GO" id="GO:0005524">
    <property type="term" value="F:ATP binding"/>
    <property type="evidence" value="ECO:0007669"/>
    <property type="project" value="InterPro"/>
</dbReference>
<dbReference type="SUPFAM" id="SSF56059">
    <property type="entry name" value="Glutathione synthetase ATP-binding domain-like"/>
    <property type="match status" value="2"/>
</dbReference>
<dbReference type="InterPro" id="IPR002192">
    <property type="entry name" value="PPDK_AMP/ATP-bd"/>
</dbReference>
<feature type="domain" description="Pyruvate phosphate dikinase AMP/ATP-binding" evidence="3">
    <location>
        <begin position="1670"/>
        <end position="1982"/>
    </location>
</feature>
<dbReference type="InterPro" id="IPR013815">
    <property type="entry name" value="ATP_grasp_subdomain_1"/>
</dbReference>
<evidence type="ECO:0000259" key="3">
    <source>
        <dbReference type="Pfam" id="PF01326"/>
    </source>
</evidence>
<evidence type="ECO:0008006" key="6">
    <source>
        <dbReference type="Google" id="ProtNLM"/>
    </source>
</evidence>
<gene>
    <name evidence="4" type="ORF">LARSCL_LOCUS6070</name>
</gene>
<dbReference type="PANTHER" id="PTHR43615:SF1">
    <property type="entry name" value="PPDK_N DOMAIN-CONTAINING PROTEIN"/>
    <property type="match status" value="1"/>
</dbReference>
<accession>A0AAV1ZJQ3</accession>
<dbReference type="EMBL" id="CAXIEN010000057">
    <property type="protein sequence ID" value="CAL1271875.1"/>
    <property type="molecule type" value="Genomic_DNA"/>
</dbReference>
<evidence type="ECO:0000256" key="1">
    <source>
        <dbReference type="ARBA" id="ARBA00007837"/>
    </source>
</evidence>
<proteinExistence type="inferred from homology"/>
<dbReference type="InterPro" id="IPR036637">
    <property type="entry name" value="Phosphohistidine_dom_sf"/>
</dbReference>
<name>A0AAV1ZJQ3_9ARAC</name>
<dbReference type="InterPro" id="IPR051549">
    <property type="entry name" value="PEP_Utilizing_Enz"/>
</dbReference>
<dbReference type="Gene3D" id="3.30.470.20">
    <property type="entry name" value="ATP-grasp fold, B domain"/>
    <property type="match status" value="2"/>
</dbReference>
<evidence type="ECO:0000313" key="4">
    <source>
        <dbReference type="EMBL" id="CAL1271875.1"/>
    </source>
</evidence>
<dbReference type="Pfam" id="PF01326">
    <property type="entry name" value="PPDK_N"/>
    <property type="match status" value="2"/>
</dbReference>
<dbReference type="Gene3D" id="3.50.30.10">
    <property type="entry name" value="Phosphohistidine domain"/>
    <property type="match status" value="2"/>
</dbReference>
<dbReference type="SUPFAM" id="SSF52009">
    <property type="entry name" value="Phosphohistidine domain"/>
    <property type="match status" value="2"/>
</dbReference>
<keyword evidence="5" id="KW-1185">Reference proteome</keyword>
<dbReference type="InterPro" id="IPR008279">
    <property type="entry name" value="PEP-util_enz_mobile_dom"/>
</dbReference>